<dbReference type="CDD" id="cd06171">
    <property type="entry name" value="Sigma70_r4"/>
    <property type="match status" value="1"/>
</dbReference>
<dbReference type="STRING" id="153721.MYP_3270"/>
<comment type="similarity">
    <text evidence="1">Belongs to the sigma-70 factor family. ECF subfamily.</text>
</comment>
<feature type="domain" description="RNA polymerase sigma-70 region 2" evidence="5">
    <location>
        <begin position="26"/>
        <end position="87"/>
    </location>
</feature>
<proteinExistence type="inferred from homology"/>
<dbReference type="InterPro" id="IPR013325">
    <property type="entry name" value="RNA_pol_sigma_r2"/>
</dbReference>
<gene>
    <name evidence="7" type="ORF">MYP_3270</name>
</gene>
<evidence type="ECO:0000256" key="1">
    <source>
        <dbReference type="ARBA" id="ARBA00010641"/>
    </source>
</evidence>
<dbReference type="Proteomes" id="UP000030185">
    <property type="component" value="Unassembled WGS sequence"/>
</dbReference>
<evidence type="ECO:0000259" key="5">
    <source>
        <dbReference type="Pfam" id="PF04542"/>
    </source>
</evidence>
<dbReference type="GO" id="GO:0016987">
    <property type="term" value="F:sigma factor activity"/>
    <property type="evidence" value="ECO:0007669"/>
    <property type="project" value="UniProtKB-KW"/>
</dbReference>
<feature type="domain" description="RNA polymerase sigma factor 70 region 4 type 2" evidence="6">
    <location>
        <begin position="130"/>
        <end position="178"/>
    </location>
</feature>
<evidence type="ECO:0000313" key="7">
    <source>
        <dbReference type="EMBL" id="GAL86041.1"/>
    </source>
</evidence>
<dbReference type="OrthoDB" id="1027298at2"/>
<keyword evidence="3" id="KW-0731">Sigma factor</keyword>
<dbReference type="PANTHER" id="PTHR43133">
    <property type="entry name" value="RNA POLYMERASE ECF-TYPE SIGMA FACTO"/>
    <property type="match status" value="1"/>
</dbReference>
<dbReference type="SUPFAM" id="SSF88659">
    <property type="entry name" value="Sigma3 and sigma4 domains of RNA polymerase sigma factors"/>
    <property type="match status" value="1"/>
</dbReference>
<accession>A0A098LGD1</accession>
<dbReference type="Gene3D" id="1.10.10.10">
    <property type="entry name" value="Winged helix-like DNA-binding domain superfamily/Winged helix DNA-binding domain"/>
    <property type="match status" value="1"/>
</dbReference>
<reference evidence="7 8" key="1">
    <citation type="submission" date="2014-09" db="EMBL/GenBank/DDBJ databases">
        <title>Sporocytophaga myxococcoides PG-01 genome sequencing.</title>
        <authorList>
            <person name="Liu L."/>
            <person name="Gao P.J."/>
            <person name="Chen G.J."/>
            <person name="Wang L.S."/>
        </authorList>
    </citation>
    <scope>NUCLEOTIDE SEQUENCE [LARGE SCALE GENOMIC DNA]</scope>
    <source>
        <strain evidence="7 8">PG-01</strain>
    </source>
</reference>
<dbReference type="InterPro" id="IPR013324">
    <property type="entry name" value="RNA_pol_sigma_r3/r4-like"/>
</dbReference>
<protein>
    <submittedName>
        <fullName evidence="7">RNA polymerase, sigma-24 subunit, ECF subfamily</fullName>
    </submittedName>
</protein>
<evidence type="ECO:0000256" key="2">
    <source>
        <dbReference type="ARBA" id="ARBA00023015"/>
    </source>
</evidence>
<dbReference type="eggNOG" id="COG1595">
    <property type="taxonomic scope" value="Bacteria"/>
</dbReference>
<dbReference type="NCBIfam" id="TIGR02937">
    <property type="entry name" value="sigma70-ECF"/>
    <property type="match status" value="1"/>
</dbReference>
<organism evidence="7 8">
    <name type="scientific">Sporocytophaga myxococcoides</name>
    <dbReference type="NCBI Taxonomy" id="153721"/>
    <lineage>
        <taxon>Bacteria</taxon>
        <taxon>Pseudomonadati</taxon>
        <taxon>Bacteroidota</taxon>
        <taxon>Cytophagia</taxon>
        <taxon>Cytophagales</taxon>
        <taxon>Cytophagaceae</taxon>
        <taxon>Sporocytophaga</taxon>
    </lineage>
</organism>
<dbReference type="InterPro" id="IPR036388">
    <property type="entry name" value="WH-like_DNA-bd_sf"/>
</dbReference>
<dbReference type="Pfam" id="PF08281">
    <property type="entry name" value="Sigma70_r4_2"/>
    <property type="match status" value="1"/>
</dbReference>
<sequence length="214" mass="24807">MKLDQYSDGEIIQKILEGEIALFEILIRRNNAHLYKTGRAYSYSHEDTQDLMQDTFINAYINLAGYENRASFKTWITKIMLNNCFRKKQKSGYKNEIPDEIKTECTPMFADEQSADMTKTILTKELGLVIENALQQLPLDYRLVFSLREINGMNVSETSDILGISESNVKVRLNRAKGMLKKEIEKSYTPSEIFEFNLVYCDAMVKRVMVEIKI</sequence>
<dbReference type="GO" id="GO:0006352">
    <property type="term" value="P:DNA-templated transcription initiation"/>
    <property type="evidence" value="ECO:0007669"/>
    <property type="project" value="InterPro"/>
</dbReference>
<dbReference type="InterPro" id="IPR013249">
    <property type="entry name" value="RNA_pol_sigma70_r4_t2"/>
</dbReference>
<dbReference type="InterPro" id="IPR039425">
    <property type="entry name" value="RNA_pol_sigma-70-like"/>
</dbReference>
<evidence type="ECO:0000256" key="3">
    <source>
        <dbReference type="ARBA" id="ARBA00023082"/>
    </source>
</evidence>
<dbReference type="SUPFAM" id="SSF88946">
    <property type="entry name" value="Sigma2 domain of RNA polymerase sigma factors"/>
    <property type="match status" value="1"/>
</dbReference>
<dbReference type="Gene3D" id="1.10.1740.10">
    <property type="match status" value="1"/>
</dbReference>
<dbReference type="InterPro" id="IPR007627">
    <property type="entry name" value="RNA_pol_sigma70_r2"/>
</dbReference>
<keyword evidence="2" id="KW-0805">Transcription regulation</keyword>
<comment type="caution">
    <text evidence="7">The sequence shown here is derived from an EMBL/GenBank/DDBJ whole genome shotgun (WGS) entry which is preliminary data.</text>
</comment>
<dbReference type="Pfam" id="PF04542">
    <property type="entry name" value="Sigma70_r2"/>
    <property type="match status" value="1"/>
</dbReference>
<dbReference type="EMBL" id="BBLT01000006">
    <property type="protein sequence ID" value="GAL86041.1"/>
    <property type="molecule type" value="Genomic_DNA"/>
</dbReference>
<evidence type="ECO:0000313" key="8">
    <source>
        <dbReference type="Proteomes" id="UP000030185"/>
    </source>
</evidence>
<evidence type="ECO:0000259" key="6">
    <source>
        <dbReference type="Pfam" id="PF08281"/>
    </source>
</evidence>
<dbReference type="GO" id="GO:0003677">
    <property type="term" value="F:DNA binding"/>
    <property type="evidence" value="ECO:0007669"/>
    <property type="project" value="InterPro"/>
</dbReference>
<keyword evidence="8" id="KW-1185">Reference proteome</keyword>
<dbReference type="PANTHER" id="PTHR43133:SF51">
    <property type="entry name" value="RNA POLYMERASE SIGMA FACTOR"/>
    <property type="match status" value="1"/>
</dbReference>
<keyword evidence="4" id="KW-0804">Transcription</keyword>
<dbReference type="InterPro" id="IPR014284">
    <property type="entry name" value="RNA_pol_sigma-70_dom"/>
</dbReference>
<dbReference type="AlphaFoldDB" id="A0A098LGD1"/>
<evidence type="ECO:0000256" key="4">
    <source>
        <dbReference type="ARBA" id="ARBA00023163"/>
    </source>
</evidence>
<name>A0A098LGD1_9BACT</name>